<dbReference type="EMBL" id="JALHLG010000007">
    <property type="protein sequence ID" value="MCJ2186807.1"/>
    <property type="molecule type" value="Genomic_DNA"/>
</dbReference>
<feature type="transmembrane region" description="Helical" evidence="2">
    <location>
        <begin position="55"/>
        <end position="73"/>
    </location>
</feature>
<organism evidence="3 4">
    <name type="scientific">Novosphingobium beihaiensis</name>
    <dbReference type="NCBI Taxonomy" id="2930389"/>
    <lineage>
        <taxon>Bacteria</taxon>
        <taxon>Pseudomonadati</taxon>
        <taxon>Pseudomonadota</taxon>
        <taxon>Alphaproteobacteria</taxon>
        <taxon>Sphingomonadales</taxon>
        <taxon>Sphingomonadaceae</taxon>
        <taxon>Novosphingobium</taxon>
    </lineage>
</organism>
<feature type="transmembrane region" description="Helical" evidence="2">
    <location>
        <begin position="118"/>
        <end position="139"/>
    </location>
</feature>
<comment type="caution">
    <text evidence="3">The sequence shown here is derived from an EMBL/GenBank/DDBJ whole genome shotgun (WGS) entry which is preliminary data.</text>
</comment>
<keyword evidence="4" id="KW-1185">Reference proteome</keyword>
<feature type="region of interest" description="Disordered" evidence="1">
    <location>
        <begin position="1"/>
        <end position="48"/>
    </location>
</feature>
<dbReference type="Proteomes" id="UP001202281">
    <property type="component" value="Unassembled WGS sequence"/>
</dbReference>
<feature type="compositionally biased region" description="Polar residues" evidence="1">
    <location>
        <begin position="21"/>
        <end position="32"/>
    </location>
</feature>
<evidence type="ECO:0000256" key="1">
    <source>
        <dbReference type="SAM" id="MobiDB-lite"/>
    </source>
</evidence>
<evidence type="ECO:0000313" key="3">
    <source>
        <dbReference type="EMBL" id="MCJ2186807.1"/>
    </source>
</evidence>
<proteinExistence type="predicted"/>
<keyword evidence="2" id="KW-0472">Membrane</keyword>
<dbReference type="RefSeq" id="WP_243919619.1">
    <property type="nucleotide sequence ID" value="NZ_JALHLG010000007.1"/>
</dbReference>
<evidence type="ECO:0000256" key="2">
    <source>
        <dbReference type="SAM" id="Phobius"/>
    </source>
</evidence>
<keyword evidence="2" id="KW-1133">Transmembrane helix</keyword>
<keyword evidence="2" id="KW-0812">Transmembrane</keyword>
<protein>
    <submittedName>
        <fullName evidence="3">Uncharacterized protein</fullName>
    </submittedName>
</protein>
<accession>A0ABT0BP40</accession>
<gene>
    <name evidence="3" type="ORF">MTR66_08275</name>
</gene>
<reference evidence="3 4" key="1">
    <citation type="submission" date="2022-04" db="EMBL/GenBank/DDBJ databases">
        <title>Identification of a novel bacterium isolated from mangrove sediments.</title>
        <authorList>
            <person name="Pan X."/>
        </authorList>
    </citation>
    <scope>NUCLEOTIDE SEQUENCE [LARGE SCALE GENOMIC DNA]</scope>
    <source>
        <strain evidence="3 4">B2638</strain>
    </source>
</reference>
<feature type="transmembrane region" description="Helical" evidence="2">
    <location>
        <begin position="85"/>
        <end position="106"/>
    </location>
</feature>
<evidence type="ECO:0000313" key="4">
    <source>
        <dbReference type="Proteomes" id="UP001202281"/>
    </source>
</evidence>
<sequence length="249" mass="27212">MTEFGRRTGGFGKRRIDGLSGVSTANRSSATAQPRGVTNPAQNSGSGDKVTGRHLISAAILLVFGVILLEAAFAETSLITPINPLFLWTMRGIGALVGLALGIFTLKTSNSHIFKRVVSVLFLPFMVAFLFDGIAWRMADWWEFPSSAALWEPMSYPVLRAHQGRKAARNTLEIDPFGVGETTDIPVPRDQFRQVYSGSGNWCVTVLQRRSPRGAIEIRTDGRYTLKPPEPVDLHRCSVWGASPGGRTP</sequence>
<name>A0ABT0BP40_9SPHN</name>